<evidence type="ECO:0000256" key="5">
    <source>
        <dbReference type="SAM" id="MobiDB-lite"/>
    </source>
</evidence>
<dbReference type="PROSITE" id="PS00518">
    <property type="entry name" value="ZF_RING_1"/>
    <property type="match status" value="1"/>
</dbReference>
<feature type="region of interest" description="Disordered" evidence="5">
    <location>
        <begin position="288"/>
        <end position="317"/>
    </location>
</feature>
<dbReference type="SUPFAM" id="SSF57850">
    <property type="entry name" value="RING/U-box"/>
    <property type="match status" value="1"/>
</dbReference>
<dbReference type="RefSeq" id="XP_062660185.1">
    <property type="nucleotide sequence ID" value="XM_062803369.1"/>
</dbReference>
<evidence type="ECO:0000256" key="2">
    <source>
        <dbReference type="ARBA" id="ARBA00022771"/>
    </source>
</evidence>
<evidence type="ECO:0000259" key="6">
    <source>
        <dbReference type="PROSITE" id="PS50089"/>
    </source>
</evidence>
<feature type="domain" description="RING-type" evidence="6">
    <location>
        <begin position="625"/>
        <end position="665"/>
    </location>
</feature>
<reference evidence="7" key="2">
    <citation type="submission" date="2023-06" db="EMBL/GenBank/DDBJ databases">
        <authorList>
            <consortium name="Lawrence Berkeley National Laboratory"/>
            <person name="Haridas S."/>
            <person name="Hensen N."/>
            <person name="Bonometti L."/>
            <person name="Westerberg I."/>
            <person name="Brannstrom I.O."/>
            <person name="Guillou S."/>
            <person name="Cros-Aarteil S."/>
            <person name="Calhoun S."/>
            <person name="Kuo A."/>
            <person name="Mondo S."/>
            <person name="Pangilinan J."/>
            <person name="Riley R."/>
            <person name="Labutti K."/>
            <person name="Andreopoulos B."/>
            <person name="Lipzen A."/>
            <person name="Chen C."/>
            <person name="Yanf M."/>
            <person name="Daum C."/>
            <person name="Ng V."/>
            <person name="Clum A."/>
            <person name="Steindorff A."/>
            <person name="Ohm R."/>
            <person name="Martin F."/>
            <person name="Silar P."/>
            <person name="Natvig D."/>
            <person name="Lalanne C."/>
            <person name="Gautier V."/>
            <person name="Ament-Velasquez S.L."/>
            <person name="Kruys A."/>
            <person name="Hutchinson M.I."/>
            <person name="Powell A.J."/>
            <person name="Barry K."/>
            <person name="Miller A.N."/>
            <person name="Grigoriev I.V."/>
            <person name="Debuchy R."/>
            <person name="Gladieux P."/>
            <person name="Thoren M.H."/>
            <person name="Johannesson H."/>
        </authorList>
    </citation>
    <scope>NUCLEOTIDE SEQUENCE</scope>
    <source>
        <strain evidence="7">CBS 168.71</strain>
    </source>
</reference>
<dbReference type="PROSITE" id="PS50089">
    <property type="entry name" value="ZF_RING_2"/>
    <property type="match status" value="1"/>
</dbReference>
<keyword evidence="3" id="KW-0862">Zinc</keyword>
<keyword evidence="8" id="KW-1185">Reference proteome</keyword>
<reference evidence="7" key="1">
    <citation type="journal article" date="2023" name="Mol. Phylogenet. Evol.">
        <title>Genome-scale phylogeny and comparative genomics of the fungal order Sordariales.</title>
        <authorList>
            <person name="Hensen N."/>
            <person name="Bonometti L."/>
            <person name="Westerberg I."/>
            <person name="Brannstrom I.O."/>
            <person name="Guillou S."/>
            <person name="Cros-Aarteil S."/>
            <person name="Calhoun S."/>
            <person name="Haridas S."/>
            <person name="Kuo A."/>
            <person name="Mondo S."/>
            <person name="Pangilinan J."/>
            <person name="Riley R."/>
            <person name="LaButti K."/>
            <person name="Andreopoulos B."/>
            <person name="Lipzen A."/>
            <person name="Chen C."/>
            <person name="Yan M."/>
            <person name="Daum C."/>
            <person name="Ng V."/>
            <person name="Clum A."/>
            <person name="Steindorff A."/>
            <person name="Ohm R.A."/>
            <person name="Martin F."/>
            <person name="Silar P."/>
            <person name="Natvig D.O."/>
            <person name="Lalanne C."/>
            <person name="Gautier V."/>
            <person name="Ament-Velasquez S.L."/>
            <person name="Kruys A."/>
            <person name="Hutchinson M.I."/>
            <person name="Powell A.J."/>
            <person name="Barry K."/>
            <person name="Miller A.N."/>
            <person name="Grigoriev I.V."/>
            <person name="Debuchy R."/>
            <person name="Gladieux P."/>
            <person name="Hiltunen Thoren M."/>
            <person name="Johannesson H."/>
        </authorList>
    </citation>
    <scope>NUCLEOTIDE SEQUENCE</scope>
    <source>
        <strain evidence="7">CBS 168.71</strain>
    </source>
</reference>
<sequence length="814" mass="90290">MFRGPSRNEISITQTFDAIRVVDNYRNSLDCGGTLGVKLMRTTRIPDDGKTYHLPQDFGPFPLLSTEDFKDTLPPRMKDKGGVFIPMLLREALFLSMLLPSDGPFRSLWPDSTPADEPANESFAMRVYAGRLNVVSAADPVGSHLNPKEPEQDYIVVPKQSRLDGFTSVSGHTMRQFNAVSLGSNYSAESQVSGDEVGGLQLQFAPRFKRNVEFQELLGGAPLDITATPRELGPRVNGLLLMEPNLDPVFSPPVWNAHNLRPPAFDGWGFREGGYKASNSEFLWPPPFRRDASKVGGAPSSQRKGDTEKSTNTAPPMFATGGFPTDALGVPYQEGRPHARQPTPEKAKVGHLEPARPSTVSDLFAAAGVSFGTPLFLKPVRPITVDFDVKVKIPPTKPSYAVGGWANVPIAMKVAVTTSVFEDALSFHDRVMAAVKHHFRGVVDEEYHNLNFGCFDLMGESEIREVYGESFPTYMAIHRLSISKARCVEMKIEELVSYSEPRYRTDQPEFELSLAPGAIVEQRVYKDRTPRLWNWDTTAVVNVQILNAVAFKSATGLSPPIPAISFDEYTRAGLPLLSFYDTDDSEPLRRLTEPSNPIRSIGDIDRHHDLAVGVRMKPGHRPVICAICEHRLCNAVLVPCHHIFCSWCIRFSMTEDEGVTCGFCRKPAPTVNVYAAATDIDKGPAPSETRSQEGATPVQKLLGLFDRDSGQDWPTRPMREWRGNPDLGNLIPIVPPSALMIAQIFREWEMGLRSEAKVQDLAMELFTGLKMEERGSEDPLKAFVTLAASMERDWGEWGFLVQGEPRKKRFGRGG</sequence>
<comment type="caution">
    <text evidence="7">The sequence shown here is derived from an EMBL/GenBank/DDBJ whole genome shotgun (WGS) entry which is preliminary data.</text>
</comment>
<name>A0AAE0LT03_9PEZI</name>
<proteinExistence type="predicted"/>
<accession>A0AAE0LT03</accession>
<dbReference type="CDD" id="cd16449">
    <property type="entry name" value="RING-HC"/>
    <property type="match status" value="1"/>
</dbReference>
<dbReference type="Gene3D" id="3.30.40.10">
    <property type="entry name" value="Zinc/RING finger domain, C3HC4 (zinc finger)"/>
    <property type="match status" value="1"/>
</dbReference>
<evidence type="ECO:0000256" key="4">
    <source>
        <dbReference type="PROSITE-ProRule" id="PRU00175"/>
    </source>
</evidence>
<evidence type="ECO:0000256" key="1">
    <source>
        <dbReference type="ARBA" id="ARBA00022723"/>
    </source>
</evidence>
<dbReference type="InterPro" id="IPR017907">
    <property type="entry name" value="Znf_RING_CS"/>
</dbReference>
<dbReference type="GeneID" id="87840317"/>
<organism evidence="7 8">
    <name type="scientific">Chaetomium fimeti</name>
    <dbReference type="NCBI Taxonomy" id="1854472"/>
    <lineage>
        <taxon>Eukaryota</taxon>
        <taxon>Fungi</taxon>
        <taxon>Dikarya</taxon>
        <taxon>Ascomycota</taxon>
        <taxon>Pezizomycotina</taxon>
        <taxon>Sordariomycetes</taxon>
        <taxon>Sordariomycetidae</taxon>
        <taxon>Sordariales</taxon>
        <taxon>Chaetomiaceae</taxon>
        <taxon>Chaetomium</taxon>
    </lineage>
</organism>
<dbReference type="AlphaFoldDB" id="A0AAE0LT03"/>
<dbReference type="EMBL" id="JAUEPN010000003">
    <property type="protein sequence ID" value="KAK3296671.1"/>
    <property type="molecule type" value="Genomic_DNA"/>
</dbReference>
<evidence type="ECO:0000313" key="7">
    <source>
        <dbReference type="EMBL" id="KAK3296671.1"/>
    </source>
</evidence>
<keyword evidence="2 4" id="KW-0863">Zinc-finger</keyword>
<keyword evidence="1" id="KW-0479">Metal-binding</keyword>
<dbReference type="InterPro" id="IPR001841">
    <property type="entry name" value="Znf_RING"/>
</dbReference>
<dbReference type="GO" id="GO:0008270">
    <property type="term" value="F:zinc ion binding"/>
    <property type="evidence" value="ECO:0007669"/>
    <property type="project" value="UniProtKB-KW"/>
</dbReference>
<gene>
    <name evidence="7" type="ORF">B0H64DRAFT_390065</name>
</gene>
<dbReference type="InterPro" id="IPR013083">
    <property type="entry name" value="Znf_RING/FYVE/PHD"/>
</dbReference>
<protein>
    <recommendedName>
        <fullName evidence="6">RING-type domain-containing protein</fullName>
    </recommendedName>
</protein>
<evidence type="ECO:0000256" key="3">
    <source>
        <dbReference type="ARBA" id="ARBA00022833"/>
    </source>
</evidence>
<evidence type="ECO:0000313" key="8">
    <source>
        <dbReference type="Proteomes" id="UP001278766"/>
    </source>
</evidence>
<dbReference type="Proteomes" id="UP001278766">
    <property type="component" value="Unassembled WGS sequence"/>
</dbReference>